<comment type="caution">
    <text evidence="5">The sequence shown here is derived from an EMBL/GenBank/DDBJ whole genome shotgun (WGS) entry which is preliminary data.</text>
</comment>
<accession>A0ABW5DRC4</accession>
<keyword evidence="6" id="KW-1185">Reference proteome</keyword>
<keyword evidence="2 5" id="KW-0238">DNA-binding</keyword>
<keyword evidence="1" id="KW-0805">Transcription regulation</keyword>
<dbReference type="SMART" id="SM00354">
    <property type="entry name" value="HTH_LACI"/>
    <property type="match status" value="1"/>
</dbReference>
<reference evidence="6" key="1">
    <citation type="journal article" date="2019" name="Int. J. Syst. Evol. Microbiol.">
        <title>The Global Catalogue of Microorganisms (GCM) 10K type strain sequencing project: providing services to taxonomists for standard genome sequencing and annotation.</title>
        <authorList>
            <consortium name="The Broad Institute Genomics Platform"/>
            <consortium name="The Broad Institute Genome Sequencing Center for Infectious Disease"/>
            <person name="Wu L."/>
            <person name="Ma J."/>
        </authorList>
    </citation>
    <scope>NUCLEOTIDE SEQUENCE [LARGE SCALE GENOMIC DNA]</scope>
    <source>
        <strain evidence="6">CGMCC 1.19062</strain>
    </source>
</reference>
<dbReference type="EMBL" id="JBHUIP010000009">
    <property type="protein sequence ID" value="MFD2263133.1"/>
    <property type="molecule type" value="Genomic_DNA"/>
</dbReference>
<dbReference type="RefSeq" id="WP_379876105.1">
    <property type="nucleotide sequence ID" value="NZ_JBHUIP010000009.1"/>
</dbReference>
<evidence type="ECO:0000313" key="6">
    <source>
        <dbReference type="Proteomes" id="UP001597295"/>
    </source>
</evidence>
<protein>
    <submittedName>
        <fullName evidence="5">LacI family DNA-binding transcriptional regulator</fullName>
    </submittedName>
</protein>
<evidence type="ECO:0000313" key="5">
    <source>
        <dbReference type="EMBL" id="MFD2263133.1"/>
    </source>
</evidence>
<gene>
    <name evidence="5" type="ORF">ACFSM5_09565</name>
</gene>
<dbReference type="InterPro" id="IPR046335">
    <property type="entry name" value="LacI/GalR-like_sensor"/>
</dbReference>
<evidence type="ECO:0000256" key="3">
    <source>
        <dbReference type="ARBA" id="ARBA00023163"/>
    </source>
</evidence>
<dbReference type="SUPFAM" id="SSF47413">
    <property type="entry name" value="lambda repressor-like DNA-binding domains"/>
    <property type="match status" value="1"/>
</dbReference>
<dbReference type="Proteomes" id="UP001597295">
    <property type="component" value="Unassembled WGS sequence"/>
</dbReference>
<evidence type="ECO:0000256" key="2">
    <source>
        <dbReference type="ARBA" id="ARBA00023125"/>
    </source>
</evidence>
<dbReference type="SUPFAM" id="SSF53822">
    <property type="entry name" value="Periplasmic binding protein-like I"/>
    <property type="match status" value="1"/>
</dbReference>
<name>A0ABW5DRC4_9PROT</name>
<dbReference type="Pfam" id="PF00356">
    <property type="entry name" value="LacI"/>
    <property type="match status" value="1"/>
</dbReference>
<dbReference type="InterPro" id="IPR000843">
    <property type="entry name" value="HTH_LacI"/>
</dbReference>
<dbReference type="Gene3D" id="1.10.260.40">
    <property type="entry name" value="lambda repressor-like DNA-binding domains"/>
    <property type="match status" value="1"/>
</dbReference>
<dbReference type="Gene3D" id="3.40.50.2300">
    <property type="match status" value="2"/>
</dbReference>
<evidence type="ECO:0000259" key="4">
    <source>
        <dbReference type="PROSITE" id="PS50932"/>
    </source>
</evidence>
<organism evidence="5 6">
    <name type="scientific">Lacibacterium aquatile</name>
    <dbReference type="NCBI Taxonomy" id="1168082"/>
    <lineage>
        <taxon>Bacteria</taxon>
        <taxon>Pseudomonadati</taxon>
        <taxon>Pseudomonadota</taxon>
        <taxon>Alphaproteobacteria</taxon>
        <taxon>Rhodospirillales</taxon>
        <taxon>Rhodospirillaceae</taxon>
    </lineage>
</organism>
<sequence length="335" mass="35625">MNRRITSEDVARLAGVSQATVSRVFTAGASVSTKAREKVERAASELGYTPNALARGLTQRRTGLIGIVTGDLTSLYDTQLLSILCGALRAEQWQPLLMRTARTDETGGAMLEAMAYQVDAIIVAAGSVSPTIVSETQTYHTPVIMMGKGETAGVDTICCDNAYGVRLVARHLLAGGHRRIAYIGGNPAAFSEQERRHCFTEALEAQGASLFASASGDYSYESGQAAALSLLTAPTPPDAIFCGNDTIALGAMDAARHILGLKVPRDLSIIGFDDITMAGWPGYRLTTIQQPMDKTVSAAVNLLQRRFAGEELPPQAIRIPTSLVIRASSRAPDLV</sequence>
<dbReference type="CDD" id="cd06278">
    <property type="entry name" value="PBP1_LacI-like"/>
    <property type="match status" value="1"/>
</dbReference>
<dbReference type="Pfam" id="PF13377">
    <property type="entry name" value="Peripla_BP_3"/>
    <property type="match status" value="1"/>
</dbReference>
<proteinExistence type="predicted"/>
<feature type="domain" description="HTH lacI-type" evidence="4">
    <location>
        <begin position="5"/>
        <end position="59"/>
    </location>
</feature>
<dbReference type="PANTHER" id="PTHR30146">
    <property type="entry name" value="LACI-RELATED TRANSCRIPTIONAL REPRESSOR"/>
    <property type="match status" value="1"/>
</dbReference>
<dbReference type="InterPro" id="IPR028082">
    <property type="entry name" value="Peripla_BP_I"/>
</dbReference>
<keyword evidence="3" id="KW-0804">Transcription</keyword>
<dbReference type="PROSITE" id="PS50932">
    <property type="entry name" value="HTH_LACI_2"/>
    <property type="match status" value="1"/>
</dbReference>
<evidence type="ECO:0000256" key="1">
    <source>
        <dbReference type="ARBA" id="ARBA00023015"/>
    </source>
</evidence>
<dbReference type="PANTHER" id="PTHR30146:SF153">
    <property type="entry name" value="LACTOSE OPERON REPRESSOR"/>
    <property type="match status" value="1"/>
</dbReference>
<dbReference type="CDD" id="cd01392">
    <property type="entry name" value="HTH_LacI"/>
    <property type="match status" value="1"/>
</dbReference>
<dbReference type="InterPro" id="IPR010982">
    <property type="entry name" value="Lambda_DNA-bd_dom_sf"/>
</dbReference>
<dbReference type="GO" id="GO:0003677">
    <property type="term" value="F:DNA binding"/>
    <property type="evidence" value="ECO:0007669"/>
    <property type="project" value="UniProtKB-KW"/>
</dbReference>